<dbReference type="Proteomes" id="UP000286351">
    <property type="component" value="Unassembled WGS sequence"/>
</dbReference>
<keyword evidence="5" id="KW-1133">Transmembrane helix</keyword>
<protein>
    <recommendedName>
        <fullName evidence="15">Histidine kinase</fullName>
    </recommendedName>
</protein>
<name>A0A423JJP5_9PSED</name>
<accession>A0A423JJP5</accession>
<dbReference type="GO" id="GO:0006935">
    <property type="term" value="P:chemotaxis"/>
    <property type="evidence" value="ECO:0007669"/>
    <property type="project" value="UniProtKB-ARBA"/>
</dbReference>
<keyword evidence="3" id="KW-0488">Methylation</keyword>
<reference evidence="13 14" key="1">
    <citation type="submission" date="2016-10" db="EMBL/GenBank/DDBJ databases">
        <title>Comparative genome analysis of multiple Pseudomonas spp. focuses on biocontrol and plant growth promoting traits.</title>
        <authorList>
            <person name="Tao X.-Y."/>
            <person name="Taylor C.G."/>
        </authorList>
    </citation>
    <scope>NUCLEOTIDE SEQUENCE [LARGE SCALE GENOMIC DNA]</scope>
    <source>
        <strain evidence="13 14">38D4</strain>
    </source>
</reference>
<keyword evidence="6" id="KW-0472">Membrane</keyword>
<feature type="domain" description="PAS" evidence="11">
    <location>
        <begin position="149"/>
        <end position="194"/>
    </location>
</feature>
<dbReference type="PROSITE" id="PS50112">
    <property type="entry name" value="PAS"/>
    <property type="match status" value="1"/>
</dbReference>
<dbReference type="GO" id="GO:0005886">
    <property type="term" value="C:plasma membrane"/>
    <property type="evidence" value="ECO:0007669"/>
    <property type="project" value="UniProtKB-SubCell"/>
</dbReference>
<dbReference type="PANTHER" id="PTHR32089:SF119">
    <property type="entry name" value="METHYL-ACCEPTING CHEMOTAXIS PROTEIN CTPL"/>
    <property type="match status" value="1"/>
</dbReference>
<evidence type="ECO:0000256" key="4">
    <source>
        <dbReference type="ARBA" id="ARBA00022692"/>
    </source>
</evidence>
<dbReference type="GO" id="GO:0007165">
    <property type="term" value="P:signal transduction"/>
    <property type="evidence" value="ECO:0007669"/>
    <property type="project" value="UniProtKB-KW"/>
</dbReference>
<dbReference type="InterPro" id="IPR013655">
    <property type="entry name" value="PAS_fold_3"/>
</dbReference>
<evidence type="ECO:0000256" key="2">
    <source>
        <dbReference type="ARBA" id="ARBA00022475"/>
    </source>
</evidence>
<dbReference type="SUPFAM" id="SSF55785">
    <property type="entry name" value="PYP-like sensor domain (PAS domain)"/>
    <property type="match status" value="1"/>
</dbReference>
<dbReference type="NCBIfam" id="TIGR00229">
    <property type="entry name" value="sensory_box"/>
    <property type="match status" value="1"/>
</dbReference>
<dbReference type="Gene3D" id="6.10.250.3200">
    <property type="match status" value="1"/>
</dbReference>
<dbReference type="SUPFAM" id="SSF58104">
    <property type="entry name" value="Methyl-accepting chemotaxis protein (MCP) signaling domain"/>
    <property type="match status" value="1"/>
</dbReference>
<proteinExistence type="predicted"/>
<comment type="subcellular location">
    <subcellularLocation>
        <location evidence="1">Cell membrane</location>
        <topology evidence="1">Multi-pass membrane protein</topology>
    </subcellularLocation>
</comment>
<keyword evidence="4" id="KW-0812">Transmembrane</keyword>
<evidence type="ECO:0000256" key="9">
    <source>
        <dbReference type="SAM" id="Coils"/>
    </source>
</evidence>
<dbReference type="EMBL" id="MOBO01000013">
    <property type="protein sequence ID" value="RON37873.1"/>
    <property type="molecule type" value="Genomic_DNA"/>
</dbReference>
<evidence type="ECO:0000256" key="6">
    <source>
        <dbReference type="ARBA" id="ARBA00023136"/>
    </source>
</evidence>
<dbReference type="Pfam" id="PF08447">
    <property type="entry name" value="PAS_3"/>
    <property type="match status" value="1"/>
</dbReference>
<comment type="caution">
    <text evidence="13">The sequence shown here is derived from an EMBL/GenBank/DDBJ whole genome shotgun (WGS) entry which is preliminary data.</text>
</comment>
<dbReference type="InterPro" id="IPR004089">
    <property type="entry name" value="MCPsignal_dom"/>
</dbReference>
<dbReference type="PANTHER" id="PTHR32089">
    <property type="entry name" value="METHYL-ACCEPTING CHEMOTAXIS PROTEIN MCPB"/>
    <property type="match status" value="1"/>
</dbReference>
<dbReference type="AlphaFoldDB" id="A0A423JJP5"/>
<dbReference type="PROSITE" id="PS50113">
    <property type="entry name" value="PAC"/>
    <property type="match status" value="1"/>
</dbReference>
<evidence type="ECO:0000256" key="5">
    <source>
        <dbReference type="ARBA" id="ARBA00022989"/>
    </source>
</evidence>
<keyword evidence="7 8" id="KW-0807">Transducer</keyword>
<evidence type="ECO:0000313" key="13">
    <source>
        <dbReference type="EMBL" id="RON37873.1"/>
    </source>
</evidence>
<evidence type="ECO:0008006" key="15">
    <source>
        <dbReference type="Google" id="ProtNLM"/>
    </source>
</evidence>
<feature type="domain" description="Methyl-accepting transducer" evidence="10">
    <location>
        <begin position="263"/>
        <end position="333"/>
    </location>
</feature>
<evidence type="ECO:0000256" key="7">
    <source>
        <dbReference type="ARBA" id="ARBA00023224"/>
    </source>
</evidence>
<evidence type="ECO:0000256" key="3">
    <source>
        <dbReference type="ARBA" id="ARBA00022481"/>
    </source>
</evidence>
<dbReference type="InterPro" id="IPR000700">
    <property type="entry name" value="PAS-assoc_C"/>
</dbReference>
<dbReference type="CDD" id="cd00130">
    <property type="entry name" value="PAS"/>
    <property type="match status" value="1"/>
</dbReference>
<evidence type="ECO:0000259" key="12">
    <source>
        <dbReference type="PROSITE" id="PS50113"/>
    </source>
</evidence>
<dbReference type="InterPro" id="IPR000014">
    <property type="entry name" value="PAS"/>
</dbReference>
<evidence type="ECO:0000259" key="11">
    <source>
        <dbReference type="PROSITE" id="PS50112"/>
    </source>
</evidence>
<dbReference type="Pfam" id="PF00015">
    <property type="entry name" value="MCPsignal"/>
    <property type="match status" value="1"/>
</dbReference>
<dbReference type="InterPro" id="IPR035965">
    <property type="entry name" value="PAS-like_dom_sf"/>
</dbReference>
<evidence type="ECO:0000259" key="10">
    <source>
        <dbReference type="PROSITE" id="PS50111"/>
    </source>
</evidence>
<organism evidence="13 14">
    <name type="scientific">Pseudomonas brassicacearum</name>
    <dbReference type="NCBI Taxonomy" id="930166"/>
    <lineage>
        <taxon>Bacteria</taxon>
        <taxon>Pseudomonadati</taxon>
        <taxon>Pseudomonadota</taxon>
        <taxon>Gammaproteobacteria</taxon>
        <taxon>Pseudomonadales</taxon>
        <taxon>Pseudomonadaceae</taxon>
        <taxon>Pseudomonas</taxon>
    </lineage>
</organism>
<dbReference type="PROSITE" id="PS50111">
    <property type="entry name" value="CHEMOTAXIS_TRANSDUC_2"/>
    <property type="match status" value="1"/>
</dbReference>
<dbReference type="Gene3D" id="3.30.450.20">
    <property type="entry name" value="PAS domain"/>
    <property type="match status" value="1"/>
</dbReference>
<sequence>MWFKRSSSAEFNELDSALRALLGREPLTPESLQLLRRAHAPTHSNVFALAERIKALESQVETLKQSEENWAKNAIVSTHEISTLASEVTYLNRYSAEQLSACELVNKELTALRGEAEVWELAKQTLTEGCWDLKIVGGDLDNPSNELRWSRQFKELVGYSDSEFLDGWETYNQIIDPDDLPRILKIIEAYVRAPHSTDHYVVEYQMRHKLRGMVWYRERGRAMTGADGKVCRLIGAVRDISSERHAIELRRREQAAMQATYAQISTALGVIKAIADQTTMLALNAAIEAARAGDSGRGFSVVADEVKKLASRTQEATQQIHSMLANVAVSESV</sequence>
<feature type="coiled-coil region" evidence="9">
    <location>
        <begin position="46"/>
        <end position="73"/>
    </location>
</feature>
<evidence type="ECO:0000256" key="8">
    <source>
        <dbReference type="PROSITE-ProRule" id="PRU00284"/>
    </source>
</evidence>
<feature type="domain" description="PAC" evidence="12">
    <location>
        <begin position="200"/>
        <end position="252"/>
    </location>
</feature>
<gene>
    <name evidence="13" type="ORF">BK664_15755</name>
</gene>
<keyword evidence="2" id="KW-1003">Cell membrane</keyword>
<keyword evidence="9" id="KW-0175">Coiled coil</keyword>
<evidence type="ECO:0000256" key="1">
    <source>
        <dbReference type="ARBA" id="ARBA00004651"/>
    </source>
</evidence>
<evidence type="ECO:0000313" key="14">
    <source>
        <dbReference type="Proteomes" id="UP000286351"/>
    </source>
</evidence>